<feature type="compositionally biased region" description="Polar residues" evidence="1">
    <location>
        <begin position="217"/>
        <end position="229"/>
    </location>
</feature>
<evidence type="ECO:0000256" key="1">
    <source>
        <dbReference type="SAM" id="MobiDB-lite"/>
    </source>
</evidence>
<feature type="region of interest" description="Disordered" evidence="1">
    <location>
        <begin position="372"/>
        <end position="394"/>
    </location>
</feature>
<feature type="compositionally biased region" description="Pro residues" evidence="1">
    <location>
        <begin position="788"/>
        <end position="799"/>
    </location>
</feature>
<feature type="compositionally biased region" description="Low complexity" evidence="1">
    <location>
        <begin position="168"/>
        <end position="182"/>
    </location>
</feature>
<feature type="compositionally biased region" description="Pro residues" evidence="1">
    <location>
        <begin position="547"/>
        <end position="562"/>
    </location>
</feature>
<feature type="compositionally biased region" description="Pro residues" evidence="1">
    <location>
        <begin position="1009"/>
        <end position="1019"/>
    </location>
</feature>
<comment type="caution">
    <text evidence="2">The sequence shown here is derived from an EMBL/GenBank/DDBJ whole genome shotgun (WGS) entry which is preliminary data.</text>
</comment>
<keyword evidence="3" id="KW-1185">Reference proteome</keyword>
<feature type="compositionally biased region" description="Low complexity" evidence="1">
    <location>
        <begin position="1099"/>
        <end position="1112"/>
    </location>
</feature>
<feature type="compositionally biased region" description="Polar residues" evidence="1">
    <location>
        <begin position="25"/>
        <end position="38"/>
    </location>
</feature>
<evidence type="ECO:0000313" key="3">
    <source>
        <dbReference type="Proteomes" id="UP001556367"/>
    </source>
</evidence>
<proteinExistence type="predicted"/>
<feature type="compositionally biased region" description="Pro residues" evidence="1">
    <location>
        <begin position="647"/>
        <end position="667"/>
    </location>
</feature>
<feature type="region of interest" description="Disordered" evidence="1">
    <location>
        <begin position="719"/>
        <end position="946"/>
    </location>
</feature>
<feature type="compositionally biased region" description="Pro residues" evidence="1">
    <location>
        <begin position="835"/>
        <end position="849"/>
    </location>
</feature>
<feature type="compositionally biased region" description="Basic and acidic residues" evidence="1">
    <location>
        <begin position="235"/>
        <end position="248"/>
    </location>
</feature>
<feature type="compositionally biased region" description="Polar residues" evidence="1">
    <location>
        <begin position="800"/>
        <end position="810"/>
    </location>
</feature>
<reference evidence="3" key="1">
    <citation type="submission" date="2024-06" db="EMBL/GenBank/DDBJ databases">
        <title>Multi-omics analyses provide insights into the biosynthesis of the anticancer antibiotic pleurotin in Hohenbuehelia grisea.</title>
        <authorList>
            <person name="Weaver J.A."/>
            <person name="Alberti F."/>
        </authorList>
    </citation>
    <scope>NUCLEOTIDE SEQUENCE [LARGE SCALE GENOMIC DNA]</scope>
    <source>
        <strain evidence="3">T-177</strain>
    </source>
</reference>
<feature type="compositionally biased region" description="Polar residues" evidence="1">
    <location>
        <begin position="1194"/>
        <end position="1215"/>
    </location>
</feature>
<feature type="compositionally biased region" description="Low complexity" evidence="1">
    <location>
        <begin position="958"/>
        <end position="993"/>
    </location>
</feature>
<feature type="compositionally biased region" description="Low complexity" evidence="1">
    <location>
        <begin position="776"/>
        <end position="786"/>
    </location>
</feature>
<accession>A0ABR3JCU0</accession>
<feature type="region of interest" description="Disordered" evidence="1">
    <location>
        <begin position="638"/>
        <end position="680"/>
    </location>
</feature>
<feature type="compositionally biased region" description="Polar residues" evidence="1">
    <location>
        <begin position="69"/>
        <end position="84"/>
    </location>
</feature>
<feature type="compositionally biased region" description="Polar residues" evidence="1">
    <location>
        <begin position="374"/>
        <end position="393"/>
    </location>
</feature>
<feature type="compositionally biased region" description="Polar residues" evidence="1">
    <location>
        <begin position="914"/>
        <end position="930"/>
    </location>
</feature>
<protein>
    <submittedName>
        <fullName evidence="2">Uncharacterized protein</fullName>
    </submittedName>
</protein>
<gene>
    <name evidence="2" type="ORF">HGRIS_004746</name>
</gene>
<organism evidence="2 3">
    <name type="scientific">Hohenbuehelia grisea</name>
    <dbReference type="NCBI Taxonomy" id="104357"/>
    <lineage>
        <taxon>Eukaryota</taxon>
        <taxon>Fungi</taxon>
        <taxon>Dikarya</taxon>
        <taxon>Basidiomycota</taxon>
        <taxon>Agaricomycotina</taxon>
        <taxon>Agaricomycetes</taxon>
        <taxon>Agaricomycetidae</taxon>
        <taxon>Agaricales</taxon>
        <taxon>Pleurotineae</taxon>
        <taxon>Pleurotaceae</taxon>
        <taxon>Hohenbuehelia</taxon>
    </lineage>
</organism>
<feature type="compositionally biased region" description="Polar residues" evidence="1">
    <location>
        <begin position="820"/>
        <end position="830"/>
    </location>
</feature>
<feature type="region of interest" description="Disordered" evidence="1">
    <location>
        <begin position="456"/>
        <end position="574"/>
    </location>
</feature>
<evidence type="ECO:0000313" key="2">
    <source>
        <dbReference type="EMBL" id="KAL0953525.1"/>
    </source>
</evidence>
<feature type="region of interest" description="Disordered" evidence="1">
    <location>
        <begin position="23"/>
        <end position="250"/>
    </location>
</feature>
<sequence length="1222" mass="126912">MDDPWANAWGQESDIAADDSKELGWQQNAGMSLWTGSQEPPEWEPSTYEDLQLSKPATEDVTYTPEPWTGSQEPQDAPSWQPSTFDEAKVGTNTVDDDSPPAETWSAPQELEDAPGWQPAEQDDTQIPASPPTVIADVLEAPERPSTPPSSEPSSPDLPVADIDATDADGFGSFSSGLGRSAGVEHDPWAPPAVIEDADGWGGPEPTWQDEEEGDPSSPTQDVSSNDSQPVDEWAEARRQKERQDRTVPPELLASIFAQFETLSKDLWPESEKPHPEDYRNDRFRGMNGVLDLLDAASSRLVPTIATLSLPPLPAPRSTFTHKSLIEALKLTRHMPIVQKSPMAFYLASKGNASWDAAVRARGFGAAIPHPTASPDTISPGTTPTQSQFQSGGTLEGDFASGGLGWRVLGKDEREEFDVWSDGLEGKNKKAAGGSWFWNRKNSVNINGNIAVLKGDAAPSSTSARSSTSRAASPARPPSMVSKISVASPRSSVDSARSGSGFNGSTISASTPAMSGTSTPISSVPQTPTLGSPGASQTAFSLQDTQAPPPAVSPTAPPPPPSEIAESPSVHAPAPSAVSRFLNRFSRAKSSTANRPSHPQHLALSSNDLEFLGDIHGSGDSGPTSLLDDDAFFESSIGSKPKVEAKLPPPLAPPPKAPKLHPIPPISPTTLPLPTSGVPSPVSLSPAIGPMIPQGFNMQAAIGPSSSSSAISATFLDGLRDSNVTPHSSNPESMITTGPSSLNAPPGHRGTAPDLLPAFSEASSSQHSEPPASMSALDFDALDAFAPKPVPQIPRPSPNQPASRSISRGQPQAKRGFTAIMSTSSNSSATGVFDLPPPPLFSFPPPPGPSSRVATPGVPSRTQTPLRTPEVVLSPPSDSMMLAVPPPPKQSGTNLLGSGDDDDDDFADFHSSPAVPSNLNSSPDTATLSGSFGAPLSLPDSAPISNASMFNAGQIVHPLSTVSPPASALSSSSSAAFNSLLPSSSKSSSAQPSFAGDDFDDFVSSPIRSPSPPKPPAKSPPMSHSGPLQSFGVAASSFAPPLPLPPKEPSGASRMMTPPPRPDTTGHKPQSSIAQRRKADHTRTMSLLETAAARPGVWPAPRSPIAPMIAAPPSNPQKASLVSMDAFSFPGDSMMPSVSSPAVLRGQTSNSPVQPLSPPEPAKSASPPATGKVDDAFGAFGGGSTVTSPVAFFSASSPKPAQPSGAKNNGLSAQDLSFFEGL</sequence>
<feature type="compositionally biased region" description="Low complexity" evidence="1">
    <location>
        <begin position="668"/>
        <end position="680"/>
    </location>
</feature>
<feature type="region of interest" description="Disordered" evidence="1">
    <location>
        <begin position="958"/>
        <end position="1222"/>
    </location>
</feature>
<feature type="compositionally biased region" description="Low complexity" evidence="1">
    <location>
        <begin position="457"/>
        <end position="474"/>
    </location>
</feature>
<name>A0ABR3JCU0_9AGAR</name>
<dbReference type="Proteomes" id="UP001556367">
    <property type="component" value="Unassembled WGS sequence"/>
</dbReference>
<dbReference type="EMBL" id="JASNQZ010000008">
    <property type="protein sequence ID" value="KAL0953525.1"/>
    <property type="molecule type" value="Genomic_DNA"/>
</dbReference>
<feature type="compositionally biased region" description="Polar residues" evidence="1">
    <location>
        <begin position="722"/>
        <end position="743"/>
    </location>
</feature>
<feature type="compositionally biased region" description="Polar residues" evidence="1">
    <location>
        <begin position="1136"/>
        <end position="1154"/>
    </location>
</feature>
<feature type="compositionally biased region" description="Polar residues" evidence="1">
    <location>
        <begin position="488"/>
        <end position="546"/>
    </location>
</feature>